<dbReference type="WBParaSite" id="nRc.2.0.1.t21386-RA">
    <property type="protein sequence ID" value="nRc.2.0.1.t21386-RA"/>
    <property type="gene ID" value="nRc.2.0.1.g21386"/>
</dbReference>
<sequence>MIKWTTFIENSRYNVLCNSTVVVCWIFITVANINEEDKFFTVSKARSRQNNVVDPKLEAVVGFTLQLEKKKDAHANNKQQFFVLTVTARTTTREKITCQRIFMDILKYRGF</sequence>
<protein>
    <submittedName>
        <fullName evidence="2">Uncharacterized protein</fullName>
    </submittedName>
</protein>
<dbReference type="Proteomes" id="UP000887565">
    <property type="component" value="Unplaced"/>
</dbReference>
<evidence type="ECO:0000313" key="1">
    <source>
        <dbReference type="Proteomes" id="UP000887565"/>
    </source>
</evidence>
<evidence type="ECO:0000313" key="2">
    <source>
        <dbReference type="WBParaSite" id="nRc.2.0.1.t21386-RA"/>
    </source>
</evidence>
<organism evidence="1 2">
    <name type="scientific">Romanomermis culicivorax</name>
    <name type="common">Nematode worm</name>
    <dbReference type="NCBI Taxonomy" id="13658"/>
    <lineage>
        <taxon>Eukaryota</taxon>
        <taxon>Metazoa</taxon>
        <taxon>Ecdysozoa</taxon>
        <taxon>Nematoda</taxon>
        <taxon>Enoplea</taxon>
        <taxon>Dorylaimia</taxon>
        <taxon>Mermithida</taxon>
        <taxon>Mermithoidea</taxon>
        <taxon>Mermithidae</taxon>
        <taxon>Romanomermis</taxon>
    </lineage>
</organism>
<dbReference type="AlphaFoldDB" id="A0A915J4N6"/>
<name>A0A915J4N6_ROMCU</name>
<accession>A0A915J4N6</accession>
<proteinExistence type="predicted"/>
<keyword evidence="1" id="KW-1185">Reference proteome</keyword>
<reference evidence="2" key="1">
    <citation type="submission" date="2022-11" db="UniProtKB">
        <authorList>
            <consortium name="WormBaseParasite"/>
        </authorList>
    </citation>
    <scope>IDENTIFICATION</scope>
</reference>